<dbReference type="PIRSF" id="PIRSF004681">
    <property type="entry name" value="UCP004681"/>
    <property type="match status" value="1"/>
</dbReference>
<dbReference type="Proteomes" id="UP001140979">
    <property type="component" value="Unassembled WGS sequence"/>
</dbReference>
<dbReference type="InterPro" id="IPR035917">
    <property type="entry name" value="YjbQ-like_sf"/>
</dbReference>
<accession>A0A7X6NAM9</accession>
<name>A0A7X6NAM9_9VIBR</name>
<dbReference type="PANTHER" id="PTHR30615">
    <property type="entry name" value="UNCHARACTERIZED PROTEIN YJBQ-RELATED"/>
    <property type="match status" value="1"/>
</dbReference>
<dbReference type="RefSeq" id="WP_171981005.1">
    <property type="nucleotide sequence ID" value="NZ_JAAKZJ010000032.1"/>
</dbReference>
<proteinExistence type="inferred from homology"/>
<dbReference type="EMBL" id="JAKNBA010000035">
    <property type="protein sequence ID" value="MDE1243645.1"/>
    <property type="molecule type" value="Genomic_DNA"/>
</dbReference>
<organism evidence="3 4">
    <name type="scientific">Vibrio aestuarianus</name>
    <dbReference type="NCBI Taxonomy" id="28171"/>
    <lineage>
        <taxon>Bacteria</taxon>
        <taxon>Pseudomonadati</taxon>
        <taxon>Pseudomonadota</taxon>
        <taxon>Gammaproteobacteria</taxon>
        <taxon>Vibrionales</taxon>
        <taxon>Vibrionaceae</taxon>
        <taxon>Vibrio</taxon>
    </lineage>
</organism>
<dbReference type="InterPro" id="IPR001602">
    <property type="entry name" value="UPF0047_YjbQ-like"/>
</dbReference>
<evidence type="ECO:0000313" key="2">
    <source>
        <dbReference type="EMBL" id="MDE1243645.1"/>
    </source>
</evidence>
<gene>
    <name evidence="3" type="ORF">L9W73_14560</name>
    <name evidence="2" type="ORF">L9W94_16095</name>
</gene>
<evidence type="ECO:0000313" key="3">
    <source>
        <dbReference type="EMBL" id="MDE1358520.1"/>
    </source>
</evidence>
<evidence type="ECO:0000256" key="1">
    <source>
        <dbReference type="ARBA" id="ARBA00005534"/>
    </source>
</evidence>
<sequence length="143" mass="16497">MWYQKTIQLSARKRGFHLITDEIEQQIPEINALSVGLLHLFIQHTSASLTINENADPTVRIDMEQHFNHYVPEQAPYYQHTYEGNDDMPAHIKASILNTSISIPISNRRLALGTWQGIYLGEHRNYGGSRRIIATLYGQRHDQ</sequence>
<dbReference type="SUPFAM" id="SSF111038">
    <property type="entry name" value="YjbQ-like"/>
    <property type="match status" value="1"/>
</dbReference>
<dbReference type="EMBL" id="JAKNAP010000067">
    <property type="protein sequence ID" value="MDE1358520.1"/>
    <property type="molecule type" value="Genomic_DNA"/>
</dbReference>
<dbReference type="Proteomes" id="UP001140973">
    <property type="component" value="Unassembled WGS sequence"/>
</dbReference>
<comment type="similarity">
    <text evidence="1">Belongs to the UPF0047 family.</text>
</comment>
<dbReference type="Gene3D" id="2.60.120.460">
    <property type="entry name" value="YjbQ-like"/>
    <property type="match status" value="1"/>
</dbReference>
<dbReference type="Pfam" id="PF01894">
    <property type="entry name" value="YjbQ"/>
    <property type="match status" value="1"/>
</dbReference>
<dbReference type="AlphaFoldDB" id="A0A7X6NAM9"/>
<protein>
    <submittedName>
        <fullName evidence="3">Secondary thiamine-phosphate synthase enzyme YjbQ</fullName>
    </submittedName>
</protein>
<reference evidence="3" key="1">
    <citation type="submission" date="2022-02" db="EMBL/GenBank/DDBJ databases">
        <title>Emergence and expansion in Europe of a Vibrio aestuarianus clonal complex pathogenic for oysters.</title>
        <authorList>
            <person name="Mesnil A."/>
            <person name="Travers M.-A."/>
        </authorList>
    </citation>
    <scope>NUCLEOTIDE SEQUENCE</scope>
    <source>
        <strain evidence="3">151-ITT-15-cp-1</strain>
        <strain evidence="2">19_064_11T1</strain>
    </source>
</reference>
<evidence type="ECO:0000313" key="4">
    <source>
        <dbReference type="Proteomes" id="UP001140973"/>
    </source>
</evidence>
<comment type="caution">
    <text evidence="3">The sequence shown here is derived from an EMBL/GenBank/DDBJ whole genome shotgun (WGS) entry which is preliminary data.</text>
</comment>
<dbReference type="NCBIfam" id="TIGR00149">
    <property type="entry name" value="TIGR00149_YjbQ"/>
    <property type="match status" value="1"/>
</dbReference>
<dbReference type="PANTHER" id="PTHR30615:SF8">
    <property type="entry name" value="UPF0047 PROTEIN C4A8.02C"/>
    <property type="match status" value="1"/>
</dbReference>